<dbReference type="PANTHER" id="PTHR23360">
    <property type="entry name" value="G-PROTEIN COUPLED RECEPTORS FAMILY 1 PROFILE DOMAIN-CONTAINING PROTEIN-RELATED"/>
    <property type="match status" value="1"/>
</dbReference>
<dbReference type="InterPro" id="IPR047130">
    <property type="entry name" value="7TM_GPCR_Srsx_nematod"/>
</dbReference>
<feature type="transmembrane region" description="Helical" evidence="6">
    <location>
        <begin position="135"/>
        <end position="158"/>
    </location>
</feature>
<sequence length="371" mass="42442">MFLFREIFKELRHFQRDGVPLAVLALIVIRFLIAIIGILFNASLLYVAVNTYDLQGSCNFLIAFNAFCLVIFMPFMSISVFNHSLMPVQTCFWWELVPMFFGNLFMVSTLAVAFDRLLSVLLPAWHTSQNKEFNYLGSLLTLCILYAGCIVYFCYAALPQLTADSPTVICLNPSDSYQGGIGTILFVVSLVVVTLCILCYAIIWVIVRKNRTKWNGTFTMKILTSLSVLIFIISFGYFFAIVIRIISSLWKIANFAYITFVSSMFSTIAMAANAPVLYIYSSDYQNALRQHFPRLFKPQQRQMRGSNAFNNNKQPQLGNTFVGRGGQNDTRCAHKRERSRSRNETPRKWPKLKKKRFEKDSIEMLLLFCGS</sequence>
<keyword evidence="3 6" id="KW-1133">Transmembrane helix</keyword>
<comment type="subcellular location">
    <subcellularLocation>
        <location evidence="1">Membrane</location>
    </subcellularLocation>
</comment>
<dbReference type="Pfam" id="PF10320">
    <property type="entry name" value="7TM_GPCR_Srsx"/>
    <property type="match status" value="1"/>
</dbReference>
<keyword evidence="4 6" id="KW-0472">Membrane</keyword>
<evidence type="ECO:0000256" key="6">
    <source>
        <dbReference type="SAM" id="Phobius"/>
    </source>
</evidence>
<feature type="domain" description="G-protein coupled receptors family 1 profile" evidence="7">
    <location>
        <begin position="40"/>
        <end position="278"/>
    </location>
</feature>
<reference evidence="8 9" key="1">
    <citation type="submission" date="2024-10" db="EMBL/GenBank/DDBJ databases">
        <authorList>
            <person name="Kim D."/>
        </authorList>
    </citation>
    <scope>NUCLEOTIDE SEQUENCE [LARGE SCALE GENOMIC DNA]</scope>
    <source>
        <strain evidence="8">BH-2024</strain>
    </source>
</reference>
<dbReference type="InterPro" id="IPR017452">
    <property type="entry name" value="GPCR_Rhodpsn_7TM"/>
</dbReference>
<dbReference type="SMART" id="SM01381">
    <property type="entry name" value="7TM_GPCR_Srsx"/>
    <property type="match status" value="1"/>
</dbReference>
<evidence type="ECO:0000313" key="8">
    <source>
        <dbReference type="EMBL" id="KAL3101638.1"/>
    </source>
</evidence>
<feature type="transmembrane region" description="Helical" evidence="6">
    <location>
        <begin position="228"/>
        <end position="250"/>
    </location>
</feature>
<evidence type="ECO:0000256" key="5">
    <source>
        <dbReference type="SAM" id="MobiDB-lite"/>
    </source>
</evidence>
<dbReference type="PROSITE" id="PS50262">
    <property type="entry name" value="G_PROTEIN_RECEP_F1_2"/>
    <property type="match status" value="1"/>
</dbReference>
<dbReference type="EMBL" id="JBICBT010000770">
    <property type="protein sequence ID" value="KAL3101638.1"/>
    <property type="molecule type" value="Genomic_DNA"/>
</dbReference>
<dbReference type="SUPFAM" id="SSF81321">
    <property type="entry name" value="Family A G protein-coupled receptor-like"/>
    <property type="match status" value="1"/>
</dbReference>
<protein>
    <recommendedName>
        <fullName evidence="7">G-protein coupled receptors family 1 profile domain-containing protein</fullName>
    </recommendedName>
</protein>
<feature type="transmembrane region" description="Helical" evidence="6">
    <location>
        <begin position="181"/>
        <end position="207"/>
    </location>
</feature>
<feature type="region of interest" description="Disordered" evidence="5">
    <location>
        <begin position="319"/>
        <end position="351"/>
    </location>
</feature>
<feature type="transmembrane region" description="Helical" evidence="6">
    <location>
        <begin position="92"/>
        <end position="114"/>
    </location>
</feature>
<dbReference type="InterPro" id="IPR000276">
    <property type="entry name" value="GPCR_Rhodpsn"/>
</dbReference>
<evidence type="ECO:0000313" key="9">
    <source>
        <dbReference type="Proteomes" id="UP001620626"/>
    </source>
</evidence>
<accession>A0ABD2KFJ8</accession>
<dbReference type="Proteomes" id="UP001620626">
    <property type="component" value="Unassembled WGS sequence"/>
</dbReference>
<dbReference type="PANTHER" id="PTHR23360:SF5">
    <property type="entry name" value="G-PROTEIN COUPLED RECEPTORS FAMILY 1 PROFILE DOMAIN-CONTAINING PROTEIN"/>
    <property type="match status" value="1"/>
</dbReference>
<evidence type="ECO:0000256" key="1">
    <source>
        <dbReference type="ARBA" id="ARBA00004370"/>
    </source>
</evidence>
<comment type="caution">
    <text evidence="8">The sequence shown here is derived from an EMBL/GenBank/DDBJ whole genome shotgun (WGS) entry which is preliminary data.</text>
</comment>
<name>A0ABD2KFJ8_9BILA</name>
<feature type="transmembrane region" description="Helical" evidence="6">
    <location>
        <begin position="60"/>
        <end position="80"/>
    </location>
</feature>
<dbReference type="Gene3D" id="1.20.1070.10">
    <property type="entry name" value="Rhodopsin 7-helix transmembrane proteins"/>
    <property type="match status" value="1"/>
</dbReference>
<evidence type="ECO:0000256" key="2">
    <source>
        <dbReference type="ARBA" id="ARBA00022692"/>
    </source>
</evidence>
<dbReference type="CDD" id="cd00637">
    <property type="entry name" value="7tm_classA_rhodopsin-like"/>
    <property type="match status" value="1"/>
</dbReference>
<keyword evidence="9" id="KW-1185">Reference proteome</keyword>
<evidence type="ECO:0000256" key="3">
    <source>
        <dbReference type="ARBA" id="ARBA00022989"/>
    </source>
</evidence>
<organism evidence="8 9">
    <name type="scientific">Heterodera trifolii</name>
    <dbReference type="NCBI Taxonomy" id="157864"/>
    <lineage>
        <taxon>Eukaryota</taxon>
        <taxon>Metazoa</taxon>
        <taxon>Ecdysozoa</taxon>
        <taxon>Nematoda</taxon>
        <taxon>Chromadorea</taxon>
        <taxon>Rhabditida</taxon>
        <taxon>Tylenchina</taxon>
        <taxon>Tylenchomorpha</taxon>
        <taxon>Tylenchoidea</taxon>
        <taxon>Heteroderidae</taxon>
        <taxon>Heteroderinae</taxon>
        <taxon>Heterodera</taxon>
    </lineage>
</organism>
<dbReference type="InterPro" id="IPR019424">
    <property type="entry name" value="7TM_GPCR_Srsx"/>
</dbReference>
<keyword evidence="2 6" id="KW-0812">Transmembrane</keyword>
<evidence type="ECO:0000256" key="4">
    <source>
        <dbReference type="ARBA" id="ARBA00023136"/>
    </source>
</evidence>
<dbReference type="AlphaFoldDB" id="A0ABD2KFJ8"/>
<proteinExistence type="predicted"/>
<gene>
    <name evidence="8" type="ORF">niasHT_026824</name>
</gene>
<feature type="transmembrane region" description="Helical" evidence="6">
    <location>
        <begin position="20"/>
        <end position="48"/>
    </location>
</feature>
<feature type="transmembrane region" description="Helical" evidence="6">
    <location>
        <begin position="256"/>
        <end position="280"/>
    </location>
</feature>
<dbReference type="GO" id="GO:0016020">
    <property type="term" value="C:membrane"/>
    <property type="evidence" value="ECO:0007669"/>
    <property type="project" value="UniProtKB-SubCell"/>
</dbReference>
<evidence type="ECO:0000259" key="7">
    <source>
        <dbReference type="PROSITE" id="PS50262"/>
    </source>
</evidence>